<evidence type="ECO:0000259" key="3">
    <source>
        <dbReference type="Pfam" id="PF13598"/>
    </source>
</evidence>
<dbReference type="Pfam" id="PF13600">
    <property type="entry name" value="DUF4140"/>
    <property type="match status" value="1"/>
</dbReference>
<evidence type="ECO:0000313" key="5">
    <source>
        <dbReference type="EMBL" id="ABC77193.1"/>
    </source>
</evidence>
<dbReference type="InterPro" id="IPR011935">
    <property type="entry name" value="CHP02231"/>
</dbReference>
<dbReference type="AlphaFoldDB" id="Q2LSY3"/>
<feature type="chain" id="PRO_5004212298" evidence="2">
    <location>
        <begin position="29"/>
        <end position="510"/>
    </location>
</feature>
<gene>
    <name evidence="5" type="ORF">SYN_02855</name>
</gene>
<dbReference type="PANTHER" id="PTHR31005:SF8">
    <property type="entry name" value="DUF4139 DOMAIN-CONTAINING PROTEIN"/>
    <property type="match status" value="1"/>
</dbReference>
<name>Q2LSY3_SYNAS</name>
<accession>Q2LSY3</accession>
<feature type="signal peptide" evidence="2">
    <location>
        <begin position="1"/>
        <end position="28"/>
    </location>
</feature>
<keyword evidence="6" id="KW-1185">Reference proteome</keyword>
<evidence type="ECO:0000256" key="2">
    <source>
        <dbReference type="SAM" id="SignalP"/>
    </source>
</evidence>
<dbReference type="Pfam" id="PF13598">
    <property type="entry name" value="DUF4139"/>
    <property type="match status" value="1"/>
</dbReference>
<sequence>MRTILCFRIWPAAMVLICLIVLCGRAEATPVAATLSPESAQVTEVSRLSVRMEGGGEGRAVLILPGPAKPESLKIFPVEDPALKISSLSWRALTDKGSAVNDAKRKQHRSLTAERNRLAAEIKGLEARIAFWQSQTKAKTRSLNDAVNLSAVISRNTKKAWQEKMTLEEEREELDQRIATLQAEMKNPREAAKADWEVSLSLLGLKPESRSIILRYSYTLSDCGWKPLYRLEANPGQERVSFSWEAEVWQNSPHDWAGVELSLATHPEGTPTVPDKAPEWRIGVEKTGARQASKKTEKTEAAGTPMRNPVAPFFRFLGTRSVPAGQKVVLPVESANWPAVFTRILKPFSGRNAEMRAVITLPSPVTIPENPALFLRDGVLLGRREFGFSGREKSLLFGSCPDVQAEINMLSEPGNAPAFDANKQVWDWRWQTVVKNEGGKLLKVRVEEPVPQIRDRRITFAMTGEPGYPEEKAEMGVRELELPPGTGRTLETFLHIAAPRDLNVEMSWTP</sequence>
<feature type="coiled-coil region" evidence="1">
    <location>
        <begin position="101"/>
        <end position="135"/>
    </location>
</feature>
<dbReference type="OrthoDB" id="5449693at2"/>
<dbReference type="InParanoid" id="Q2LSY3"/>
<feature type="domain" description="DUF4139" evidence="3">
    <location>
        <begin position="214"/>
        <end position="500"/>
    </location>
</feature>
<feature type="domain" description="DUF4140" evidence="4">
    <location>
        <begin position="33"/>
        <end position="132"/>
    </location>
</feature>
<dbReference type="RefSeq" id="WP_011417222.1">
    <property type="nucleotide sequence ID" value="NC_007759.1"/>
</dbReference>
<dbReference type="eggNOG" id="COG1196">
    <property type="taxonomic scope" value="Bacteria"/>
</dbReference>
<dbReference type="PANTHER" id="PTHR31005">
    <property type="entry name" value="DUF4139 DOMAIN-CONTAINING PROTEIN"/>
    <property type="match status" value="1"/>
</dbReference>
<dbReference type="EMBL" id="CP000252">
    <property type="protein sequence ID" value="ABC77193.1"/>
    <property type="molecule type" value="Genomic_DNA"/>
</dbReference>
<keyword evidence="1" id="KW-0175">Coiled coil</keyword>
<evidence type="ECO:0000256" key="1">
    <source>
        <dbReference type="SAM" id="Coils"/>
    </source>
</evidence>
<dbReference type="InterPro" id="IPR025554">
    <property type="entry name" value="DUF4140"/>
</dbReference>
<evidence type="ECO:0000259" key="4">
    <source>
        <dbReference type="Pfam" id="PF13600"/>
    </source>
</evidence>
<dbReference type="HOGENOM" id="CLU_010457_3_1_7"/>
<keyword evidence="2" id="KW-0732">Signal</keyword>
<reference evidence="5 6" key="1">
    <citation type="journal article" date="2007" name="Proc. Natl. Acad. Sci. U.S.A.">
        <title>The genome of Syntrophus aciditrophicus: life at the thermodynamic limit of microbial growth.</title>
        <authorList>
            <person name="McInerney M.J."/>
            <person name="Rohlin L."/>
            <person name="Mouttaki H."/>
            <person name="Kim U."/>
            <person name="Krupp R.S."/>
            <person name="Rios-Hernandez L."/>
            <person name="Sieber J."/>
            <person name="Struchtemeyer C.G."/>
            <person name="Bhattacharyya A."/>
            <person name="Campbell J.W."/>
            <person name="Gunsalus R.P."/>
        </authorList>
    </citation>
    <scope>NUCLEOTIDE SEQUENCE [LARGE SCALE GENOMIC DNA]</scope>
    <source>
        <strain evidence="5 6">SB</strain>
    </source>
</reference>
<evidence type="ECO:0000313" key="6">
    <source>
        <dbReference type="Proteomes" id="UP000001933"/>
    </source>
</evidence>
<dbReference type="Proteomes" id="UP000001933">
    <property type="component" value="Chromosome"/>
</dbReference>
<protein>
    <submittedName>
        <fullName evidence="5">Hypothetical exported protein</fullName>
    </submittedName>
</protein>
<proteinExistence type="predicted"/>
<organism evidence="5 6">
    <name type="scientific">Syntrophus aciditrophicus (strain SB)</name>
    <dbReference type="NCBI Taxonomy" id="56780"/>
    <lineage>
        <taxon>Bacteria</taxon>
        <taxon>Pseudomonadati</taxon>
        <taxon>Thermodesulfobacteriota</taxon>
        <taxon>Syntrophia</taxon>
        <taxon>Syntrophales</taxon>
        <taxon>Syntrophaceae</taxon>
        <taxon>Syntrophus</taxon>
    </lineage>
</organism>
<dbReference type="InterPro" id="IPR037291">
    <property type="entry name" value="DUF4139"/>
</dbReference>
<dbReference type="STRING" id="56780.SYN_02855"/>
<dbReference type="KEGG" id="sat:SYN_02855"/>